<feature type="chain" id="PRO_5043325927" description="Peroxidase" evidence="5">
    <location>
        <begin position="20"/>
        <end position="357"/>
    </location>
</feature>
<comment type="subcellular location">
    <subcellularLocation>
        <location evidence="1">Secreted</location>
    </subcellularLocation>
</comment>
<dbReference type="AlphaFoldDB" id="A0AAV0VKL0"/>
<dbReference type="PANTHER" id="PTHR11475">
    <property type="entry name" value="OXIDASE/PEROXIDASE"/>
    <property type="match status" value="1"/>
</dbReference>
<dbReference type="InterPro" id="IPR010255">
    <property type="entry name" value="Haem_peroxidase_sf"/>
</dbReference>
<dbReference type="InterPro" id="IPR019791">
    <property type="entry name" value="Haem_peroxidase_animal"/>
</dbReference>
<dbReference type="Proteomes" id="UP001160148">
    <property type="component" value="Unassembled WGS sequence"/>
</dbReference>
<keyword evidence="4" id="KW-0325">Glycoprotein</keyword>
<keyword evidence="3" id="KW-0560">Oxidoreductase</keyword>
<name>A0AAV0VKL0_9HEMI</name>
<evidence type="ECO:0000256" key="4">
    <source>
        <dbReference type="ARBA" id="ARBA00023180"/>
    </source>
</evidence>
<sequence>MERVTFLLVLLLVSLSCNCDNSQNESDEPKAYTYGMQRKRFRNGIVKTNNIQGEETRDFTMSDEPVLDPYPPKIPSLMDTSKSIGFLQPQEIGLADQCFPRPQCDFFNMYRTIDGSCNNLLYPTWGQTNTANTRIIQANYSDGYSQPRKSVSGHELPEVRKIRKTIFKDVDKTSPKYNLFVMQYAQIITHDTASTLIKEKGPHGPVKCCNDDGSTPEILPKECLQIRIPHDEPESKYRCLSIPRSLDTSDKGCDIKPVRQIFGASSFIDASVLYGTDYETSRSIRTFKYGKLRRQLGPNGKSFLPNVKKATALCNVTQDNTVCYLSGDPRINMQPEMTVVTTSLLSYITIYAMSLVA</sequence>
<dbReference type="EMBL" id="CARXXK010000001">
    <property type="protein sequence ID" value="CAI6344125.1"/>
    <property type="molecule type" value="Genomic_DNA"/>
</dbReference>
<protein>
    <recommendedName>
        <fullName evidence="8">Peroxidase</fullName>
    </recommendedName>
</protein>
<dbReference type="PROSITE" id="PS51257">
    <property type="entry name" value="PROKAR_LIPOPROTEIN"/>
    <property type="match status" value="1"/>
</dbReference>
<keyword evidence="5" id="KW-0732">Signal</keyword>
<evidence type="ECO:0000313" key="7">
    <source>
        <dbReference type="Proteomes" id="UP001160148"/>
    </source>
</evidence>
<dbReference type="InterPro" id="IPR037120">
    <property type="entry name" value="Haem_peroxidase_sf_animal"/>
</dbReference>
<organism evidence="6 7">
    <name type="scientific">Macrosiphum euphorbiae</name>
    <name type="common">potato aphid</name>
    <dbReference type="NCBI Taxonomy" id="13131"/>
    <lineage>
        <taxon>Eukaryota</taxon>
        <taxon>Metazoa</taxon>
        <taxon>Ecdysozoa</taxon>
        <taxon>Arthropoda</taxon>
        <taxon>Hexapoda</taxon>
        <taxon>Insecta</taxon>
        <taxon>Pterygota</taxon>
        <taxon>Neoptera</taxon>
        <taxon>Paraneoptera</taxon>
        <taxon>Hemiptera</taxon>
        <taxon>Sternorrhyncha</taxon>
        <taxon>Aphidomorpha</taxon>
        <taxon>Aphidoidea</taxon>
        <taxon>Aphididae</taxon>
        <taxon>Macrosiphini</taxon>
        <taxon>Macrosiphum</taxon>
    </lineage>
</organism>
<evidence type="ECO:0000256" key="3">
    <source>
        <dbReference type="ARBA" id="ARBA00022559"/>
    </source>
</evidence>
<evidence type="ECO:0000256" key="1">
    <source>
        <dbReference type="ARBA" id="ARBA00004613"/>
    </source>
</evidence>
<dbReference type="SUPFAM" id="SSF48113">
    <property type="entry name" value="Heme-dependent peroxidases"/>
    <property type="match status" value="1"/>
</dbReference>
<keyword evidence="7" id="KW-1185">Reference proteome</keyword>
<feature type="signal peptide" evidence="5">
    <location>
        <begin position="1"/>
        <end position="19"/>
    </location>
</feature>
<dbReference type="GO" id="GO:0020037">
    <property type="term" value="F:heme binding"/>
    <property type="evidence" value="ECO:0007669"/>
    <property type="project" value="InterPro"/>
</dbReference>
<dbReference type="GO" id="GO:0005576">
    <property type="term" value="C:extracellular region"/>
    <property type="evidence" value="ECO:0007669"/>
    <property type="project" value="UniProtKB-SubCell"/>
</dbReference>
<evidence type="ECO:0000256" key="2">
    <source>
        <dbReference type="ARBA" id="ARBA00022525"/>
    </source>
</evidence>
<evidence type="ECO:0000313" key="6">
    <source>
        <dbReference type="EMBL" id="CAI6344125.1"/>
    </source>
</evidence>
<keyword evidence="3" id="KW-0575">Peroxidase</keyword>
<dbReference type="PROSITE" id="PS50292">
    <property type="entry name" value="PEROXIDASE_3"/>
    <property type="match status" value="1"/>
</dbReference>
<evidence type="ECO:0000256" key="5">
    <source>
        <dbReference type="SAM" id="SignalP"/>
    </source>
</evidence>
<comment type="caution">
    <text evidence="6">The sequence shown here is derived from an EMBL/GenBank/DDBJ whole genome shotgun (WGS) entry which is preliminary data.</text>
</comment>
<dbReference type="GO" id="GO:0004601">
    <property type="term" value="F:peroxidase activity"/>
    <property type="evidence" value="ECO:0007669"/>
    <property type="project" value="UniProtKB-KW"/>
</dbReference>
<reference evidence="6 7" key="1">
    <citation type="submission" date="2023-01" db="EMBL/GenBank/DDBJ databases">
        <authorList>
            <person name="Whitehead M."/>
        </authorList>
    </citation>
    <scope>NUCLEOTIDE SEQUENCE [LARGE SCALE GENOMIC DNA]</scope>
</reference>
<gene>
    <name evidence="6" type="ORF">MEUPH1_LOCUS1298</name>
</gene>
<keyword evidence="2" id="KW-0964">Secreted</keyword>
<dbReference type="Pfam" id="PF03098">
    <property type="entry name" value="An_peroxidase"/>
    <property type="match status" value="1"/>
</dbReference>
<dbReference type="Gene3D" id="1.10.640.10">
    <property type="entry name" value="Haem peroxidase domain superfamily, animal type"/>
    <property type="match status" value="1"/>
</dbReference>
<accession>A0AAV0VKL0</accession>
<evidence type="ECO:0008006" key="8">
    <source>
        <dbReference type="Google" id="ProtNLM"/>
    </source>
</evidence>
<dbReference type="PANTHER" id="PTHR11475:SF4">
    <property type="entry name" value="CHORION PEROXIDASE"/>
    <property type="match status" value="1"/>
</dbReference>
<dbReference type="GO" id="GO:0006979">
    <property type="term" value="P:response to oxidative stress"/>
    <property type="evidence" value="ECO:0007669"/>
    <property type="project" value="InterPro"/>
</dbReference>
<proteinExistence type="predicted"/>